<keyword evidence="2" id="KW-1133">Transmembrane helix</keyword>
<feature type="compositionally biased region" description="Basic and acidic residues" evidence="1">
    <location>
        <begin position="229"/>
        <end position="238"/>
    </location>
</feature>
<feature type="region of interest" description="Disordered" evidence="1">
    <location>
        <begin position="192"/>
        <end position="238"/>
    </location>
</feature>
<sequence>MILALALTAGVGVIAARAIAPTYETEASVVLIPPVSPDDPKANRFLGLSGLAQAVDVLARSLDDDGIHDAVKQAAPGGTFDVEKDAMTSAPVLVVSVKASNPAEAGTIVAAVLKQVPASLSSLQSTLKIQSDDKITSLPLARDREPTVKQKARLRAIAAITLLCLAGSTVLIGVLDSVLLVRSRRKEIERRLRASHHGEGPPADDEPEEGAWLESELATISGGVARRPRREDSSPDDR</sequence>
<dbReference type="AlphaFoldDB" id="A0A2S0WJF8"/>
<feature type="transmembrane region" description="Helical" evidence="2">
    <location>
        <begin position="156"/>
        <end position="181"/>
    </location>
</feature>
<organism evidence="3 4">
    <name type="scientific">Aeromicrobium chenweiae</name>
    <dbReference type="NCBI Taxonomy" id="2079793"/>
    <lineage>
        <taxon>Bacteria</taxon>
        <taxon>Bacillati</taxon>
        <taxon>Actinomycetota</taxon>
        <taxon>Actinomycetes</taxon>
        <taxon>Propionibacteriales</taxon>
        <taxon>Nocardioidaceae</taxon>
        <taxon>Aeromicrobium</taxon>
    </lineage>
</organism>
<evidence type="ECO:0000313" key="4">
    <source>
        <dbReference type="Proteomes" id="UP000244384"/>
    </source>
</evidence>
<reference evidence="4" key="1">
    <citation type="submission" date="2018-01" db="EMBL/GenBank/DDBJ databases">
        <authorList>
            <person name="Li J."/>
        </authorList>
    </citation>
    <scope>NUCLEOTIDE SEQUENCE [LARGE SCALE GENOMIC DNA]</scope>
    <source>
        <strain evidence="4">592</strain>
    </source>
</reference>
<proteinExistence type="predicted"/>
<keyword evidence="2" id="KW-0812">Transmembrane</keyword>
<gene>
    <name evidence="3" type="ORF">C3E78_03885</name>
</gene>
<name>A0A2S0WJF8_9ACTN</name>
<keyword evidence="2" id="KW-0472">Membrane</keyword>
<evidence type="ECO:0008006" key="5">
    <source>
        <dbReference type="Google" id="ProtNLM"/>
    </source>
</evidence>
<protein>
    <recommendedName>
        <fullName evidence="5">Polysaccharide chain length determinant N-terminal domain-containing protein</fullName>
    </recommendedName>
</protein>
<evidence type="ECO:0000313" key="3">
    <source>
        <dbReference type="EMBL" id="AWB91427.1"/>
    </source>
</evidence>
<accession>A0A2S0WJF8</accession>
<dbReference type="EMBL" id="CP026952">
    <property type="protein sequence ID" value="AWB91427.1"/>
    <property type="molecule type" value="Genomic_DNA"/>
</dbReference>
<dbReference type="KEGG" id="aez:C3E78_03885"/>
<dbReference type="Proteomes" id="UP000244384">
    <property type="component" value="Chromosome"/>
</dbReference>
<keyword evidence="4" id="KW-1185">Reference proteome</keyword>
<feature type="compositionally biased region" description="Acidic residues" evidence="1">
    <location>
        <begin position="202"/>
        <end position="211"/>
    </location>
</feature>
<evidence type="ECO:0000256" key="2">
    <source>
        <dbReference type="SAM" id="Phobius"/>
    </source>
</evidence>
<evidence type="ECO:0000256" key="1">
    <source>
        <dbReference type="SAM" id="MobiDB-lite"/>
    </source>
</evidence>